<sequence length="201" mass="22353">MNNKKIILASGSPRRKELLSQIGLSFTVRVSEADEHTEETKPEKLVCILSERKTLAVWDELTEEEKKESILIGADTVVAVDDRILGKPADETEAFQMIKLLQGRSHQVYTGVTILRQGGLQPFEDETNTCSIQKKQFFEKTDVLVYPMSEEEIAAYVKTGEPLDKAGAYGIQGSFAAYIQGINGDYSNVVGLPVGRLYHEI</sequence>
<dbReference type="InterPro" id="IPR003697">
    <property type="entry name" value="Maf-like"/>
</dbReference>
<comment type="function">
    <text evidence="3">Nucleoside triphosphate pyrophosphatase that hydrolyzes dTTP and UTP. May have a dual role in cell division arrest and in preventing the incorporation of modified nucleotides into cellular nucleic acids.</text>
</comment>
<name>A0ABT2T5X0_9FIRM</name>
<dbReference type="PIRSF" id="PIRSF006305">
    <property type="entry name" value="Maf"/>
    <property type="match status" value="1"/>
</dbReference>
<comment type="catalytic activity">
    <reaction evidence="3">
        <text>UTP + H2O = UMP + diphosphate + H(+)</text>
        <dbReference type="Rhea" id="RHEA:29395"/>
        <dbReference type="ChEBI" id="CHEBI:15377"/>
        <dbReference type="ChEBI" id="CHEBI:15378"/>
        <dbReference type="ChEBI" id="CHEBI:33019"/>
        <dbReference type="ChEBI" id="CHEBI:46398"/>
        <dbReference type="ChEBI" id="CHEBI:57865"/>
        <dbReference type="EC" id="3.6.1.9"/>
    </reaction>
</comment>
<feature type="active site" description="Proton acceptor" evidence="3">
    <location>
        <position position="75"/>
    </location>
</feature>
<comment type="similarity">
    <text evidence="3">Belongs to the Maf family. YhdE subfamily.</text>
</comment>
<evidence type="ECO:0000313" key="5">
    <source>
        <dbReference type="Proteomes" id="UP001652432"/>
    </source>
</evidence>
<keyword evidence="2 3" id="KW-0378">Hydrolase</keyword>
<organism evidence="4 5">
    <name type="scientific">Suilimivivens aceti</name>
    <dbReference type="NCBI Taxonomy" id="2981774"/>
    <lineage>
        <taxon>Bacteria</taxon>
        <taxon>Bacillati</taxon>
        <taxon>Bacillota</taxon>
        <taxon>Clostridia</taxon>
        <taxon>Lachnospirales</taxon>
        <taxon>Lachnospiraceae</taxon>
        <taxon>Suilimivivens</taxon>
    </lineage>
</organism>
<comment type="subcellular location">
    <subcellularLocation>
        <location evidence="3">Cytoplasm</location>
    </subcellularLocation>
</comment>
<evidence type="ECO:0000256" key="2">
    <source>
        <dbReference type="ARBA" id="ARBA00022801"/>
    </source>
</evidence>
<dbReference type="HAMAP" id="MF_00528">
    <property type="entry name" value="Maf"/>
    <property type="match status" value="1"/>
</dbReference>
<comment type="catalytic activity">
    <reaction evidence="3">
        <text>dTTP + H2O = dTMP + diphosphate + H(+)</text>
        <dbReference type="Rhea" id="RHEA:28534"/>
        <dbReference type="ChEBI" id="CHEBI:15377"/>
        <dbReference type="ChEBI" id="CHEBI:15378"/>
        <dbReference type="ChEBI" id="CHEBI:33019"/>
        <dbReference type="ChEBI" id="CHEBI:37568"/>
        <dbReference type="ChEBI" id="CHEBI:63528"/>
        <dbReference type="EC" id="3.6.1.9"/>
    </reaction>
</comment>
<evidence type="ECO:0000313" key="4">
    <source>
        <dbReference type="EMBL" id="MCU6745663.1"/>
    </source>
</evidence>
<dbReference type="SUPFAM" id="SSF52972">
    <property type="entry name" value="ITPase-like"/>
    <property type="match status" value="1"/>
</dbReference>
<dbReference type="CDD" id="cd00555">
    <property type="entry name" value="Maf"/>
    <property type="match status" value="1"/>
</dbReference>
<accession>A0ABT2T5X0</accession>
<feature type="site" description="Important for substrate specificity" evidence="3">
    <location>
        <position position="76"/>
    </location>
</feature>
<dbReference type="PANTHER" id="PTHR43213">
    <property type="entry name" value="BIFUNCTIONAL DTTP/UTP PYROPHOSPHATASE/METHYLTRANSFERASE PROTEIN-RELATED"/>
    <property type="match status" value="1"/>
</dbReference>
<dbReference type="NCBIfam" id="TIGR00172">
    <property type="entry name" value="maf"/>
    <property type="match status" value="1"/>
</dbReference>
<dbReference type="Gene3D" id="3.90.950.10">
    <property type="match status" value="1"/>
</dbReference>
<dbReference type="RefSeq" id="WP_262575699.1">
    <property type="nucleotide sequence ID" value="NZ_JAOQKJ010000015.1"/>
</dbReference>
<keyword evidence="5" id="KW-1185">Reference proteome</keyword>
<feature type="site" description="Important for substrate specificity" evidence="3">
    <location>
        <position position="14"/>
    </location>
</feature>
<feature type="site" description="Important for substrate specificity" evidence="3">
    <location>
        <position position="172"/>
    </location>
</feature>
<dbReference type="InterPro" id="IPR029001">
    <property type="entry name" value="ITPase-like_fam"/>
</dbReference>
<proteinExistence type="inferred from homology"/>
<dbReference type="Proteomes" id="UP001652432">
    <property type="component" value="Unassembled WGS sequence"/>
</dbReference>
<dbReference type="PANTHER" id="PTHR43213:SF5">
    <property type="entry name" value="BIFUNCTIONAL DTTP_UTP PYROPHOSPHATASE_METHYLTRANSFERASE PROTEIN-RELATED"/>
    <property type="match status" value="1"/>
</dbReference>
<keyword evidence="3" id="KW-0963">Cytoplasm</keyword>
<dbReference type="Pfam" id="PF02545">
    <property type="entry name" value="Maf"/>
    <property type="match status" value="1"/>
</dbReference>
<dbReference type="EMBL" id="JAOQKJ010000015">
    <property type="protein sequence ID" value="MCU6745663.1"/>
    <property type="molecule type" value="Genomic_DNA"/>
</dbReference>
<gene>
    <name evidence="4" type="ORF">OCV77_14400</name>
</gene>
<comment type="caution">
    <text evidence="3">Lacks conserved residue(s) required for the propagation of feature annotation.</text>
</comment>
<comment type="cofactor">
    <cofactor evidence="1 3">
        <name>a divalent metal cation</name>
        <dbReference type="ChEBI" id="CHEBI:60240"/>
    </cofactor>
</comment>
<protein>
    <recommendedName>
        <fullName evidence="3">dTTP/UTP pyrophosphatase</fullName>
        <shortName evidence="3">dTTPase/UTPase</shortName>
        <ecNumber evidence="3">3.6.1.9</ecNumber>
    </recommendedName>
    <alternativeName>
        <fullName evidence="3">Nucleoside triphosphate pyrophosphatase</fullName>
    </alternativeName>
    <alternativeName>
        <fullName evidence="3">Nucleotide pyrophosphatase</fullName>
        <shortName evidence="3">Nucleotide PPase</shortName>
    </alternativeName>
</protein>
<dbReference type="EC" id="3.6.1.9" evidence="3"/>
<evidence type="ECO:0000256" key="1">
    <source>
        <dbReference type="ARBA" id="ARBA00001968"/>
    </source>
</evidence>
<reference evidence="4 5" key="1">
    <citation type="journal article" date="2021" name="ISME Commun">
        <title>Automated analysis of genomic sequences facilitates high-throughput and comprehensive description of bacteria.</title>
        <authorList>
            <person name="Hitch T.C.A."/>
        </authorList>
    </citation>
    <scope>NUCLEOTIDE SEQUENCE [LARGE SCALE GENOMIC DNA]</scope>
    <source>
        <strain evidence="4 5">Sanger_18</strain>
    </source>
</reference>
<comment type="caution">
    <text evidence="4">The sequence shown here is derived from an EMBL/GenBank/DDBJ whole genome shotgun (WGS) entry which is preliminary data.</text>
</comment>
<keyword evidence="3" id="KW-0546">Nucleotide metabolism</keyword>
<evidence type="ECO:0000256" key="3">
    <source>
        <dbReference type="HAMAP-Rule" id="MF_00528"/>
    </source>
</evidence>